<keyword evidence="4" id="KW-1185">Reference proteome</keyword>
<gene>
    <name evidence="3" type="ORF">GKJPGBOP_01928</name>
</gene>
<dbReference type="EMBL" id="BHZD01000001">
    <property type="protein sequence ID" value="GCD42269.1"/>
    <property type="molecule type" value="Genomic_DNA"/>
</dbReference>
<comment type="caution">
    <text evidence="3">The sequence shown here is derived from an EMBL/GenBank/DDBJ whole genome shotgun (WGS) entry which is preliminary data.</text>
</comment>
<feature type="signal peptide" evidence="2">
    <location>
        <begin position="1"/>
        <end position="26"/>
    </location>
</feature>
<dbReference type="RefSeq" id="WP_125053686.1">
    <property type="nucleotide sequence ID" value="NZ_JBFAFY010000006.1"/>
</dbReference>
<evidence type="ECO:0008006" key="5">
    <source>
        <dbReference type="Google" id="ProtNLM"/>
    </source>
</evidence>
<dbReference type="AlphaFoldDB" id="A0A401VYW9"/>
<protein>
    <recommendedName>
        <fullName evidence="5">Secreted protein</fullName>
    </recommendedName>
</protein>
<evidence type="ECO:0000256" key="2">
    <source>
        <dbReference type="SAM" id="SignalP"/>
    </source>
</evidence>
<accession>A0A401VYW9</accession>
<proteinExistence type="predicted"/>
<evidence type="ECO:0000256" key="1">
    <source>
        <dbReference type="SAM" id="MobiDB-lite"/>
    </source>
</evidence>
<reference evidence="3 4" key="1">
    <citation type="submission" date="2018-11" db="EMBL/GenBank/DDBJ databases">
        <title>Whole genome sequence of Streptomyces paromomycinus NBRC 15454(T).</title>
        <authorList>
            <person name="Komaki H."/>
            <person name="Tamura T."/>
        </authorList>
    </citation>
    <scope>NUCLEOTIDE SEQUENCE [LARGE SCALE GENOMIC DNA]</scope>
    <source>
        <strain evidence="3 4">NBRC 15454</strain>
    </source>
</reference>
<keyword evidence="2" id="KW-0732">Signal</keyword>
<dbReference type="Proteomes" id="UP000286746">
    <property type="component" value="Unassembled WGS sequence"/>
</dbReference>
<name>A0A401VYW9_STREY</name>
<evidence type="ECO:0000313" key="3">
    <source>
        <dbReference type="EMBL" id="GCD42269.1"/>
    </source>
</evidence>
<feature type="chain" id="PRO_5019483498" description="Secreted protein" evidence="2">
    <location>
        <begin position="27"/>
        <end position="147"/>
    </location>
</feature>
<organism evidence="3 4">
    <name type="scientific">Streptomyces paromomycinus</name>
    <name type="common">Streptomyces rimosus subsp. paromomycinus</name>
    <dbReference type="NCBI Taxonomy" id="92743"/>
    <lineage>
        <taxon>Bacteria</taxon>
        <taxon>Bacillati</taxon>
        <taxon>Actinomycetota</taxon>
        <taxon>Actinomycetes</taxon>
        <taxon>Kitasatosporales</taxon>
        <taxon>Streptomycetaceae</taxon>
        <taxon>Streptomyces</taxon>
    </lineage>
</organism>
<sequence length="147" mass="16966">MRRFIGAVIAILSLVGLIQAPSGAAAAPRTKTSPPVTSPKDDLDEPIRTFVRCDGGHITFGYTGDRRTDSDWFGLYVGKVNRDNPYQNMANYRDSWGITHWMWQWSSWEKERRSPFQRGRFQTVYWSTDGGSYYPWRMTVPQNFNCS</sequence>
<evidence type="ECO:0000313" key="4">
    <source>
        <dbReference type="Proteomes" id="UP000286746"/>
    </source>
</evidence>
<feature type="region of interest" description="Disordered" evidence="1">
    <location>
        <begin position="24"/>
        <end position="44"/>
    </location>
</feature>